<dbReference type="Gene3D" id="2.50.20.10">
    <property type="entry name" value="Lipoprotein localisation LolA/LolB/LppX"/>
    <property type="match status" value="1"/>
</dbReference>
<reference evidence="1" key="1">
    <citation type="submission" date="2022-06" db="EMBL/GenBank/DDBJ databases">
        <title>Genome sequencing of Brevibacillus sp. BB3-R1.</title>
        <authorList>
            <person name="Heo J."/>
            <person name="Lee D."/>
            <person name="Won M."/>
            <person name="Han B.-H."/>
            <person name="Hong S.-B."/>
            <person name="Kwon S.-W."/>
        </authorList>
    </citation>
    <scope>NUCLEOTIDE SEQUENCE</scope>
    <source>
        <strain evidence="1">BB3-R1</strain>
    </source>
</reference>
<organism evidence="1 2">
    <name type="scientific">Brevibacillus ruminantium</name>
    <dbReference type="NCBI Taxonomy" id="2950604"/>
    <lineage>
        <taxon>Bacteria</taxon>
        <taxon>Bacillati</taxon>
        <taxon>Bacillota</taxon>
        <taxon>Bacilli</taxon>
        <taxon>Bacillales</taxon>
        <taxon>Paenibacillaceae</taxon>
        <taxon>Brevibacillus</taxon>
    </lineage>
</organism>
<gene>
    <name evidence="1" type="ORF">NDK47_03835</name>
</gene>
<dbReference type="InterPro" id="IPR052944">
    <property type="entry name" value="Sporulation_related"/>
</dbReference>
<name>A0ABY4WHU6_9BACL</name>
<keyword evidence="2" id="KW-1185">Reference proteome</keyword>
<dbReference type="InterPro" id="IPR029046">
    <property type="entry name" value="LolA/LolB/LppX"/>
</dbReference>
<dbReference type="RefSeq" id="WP_251873593.1">
    <property type="nucleotide sequence ID" value="NZ_CP098755.1"/>
</dbReference>
<proteinExistence type="predicted"/>
<evidence type="ECO:0000313" key="2">
    <source>
        <dbReference type="Proteomes" id="UP001056500"/>
    </source>
</evidence>
<dbReference type="PANTHER" id="PTHR37507">
    <property type="entry name" value="SPORULATION PROTEIN YDCC"/>
    <property type="match status" value="1"/>
</dbReference>
<evidence type="ECO:0000313" key="1">
    <source>
        <dbReference type="EMBL" id="USG66444.1"/>
    </source>
</evidence>
<dbReference type="PANTHER" id="PTHR37507:SF2">
    <property type="entry name" value="SPORULATION PROTEIN YDCC"/>
    <property type="match status" value="1"/>
</dbReference>
<evidence type="ECO:0008006" key="3">
    <source>
        <dbReference type="Google" id="ProtNLM"/>
    </source>
</evidence>
<sequence length="355" mass="40208">MKIRNMLLGCTLTLGVIVSGCGSPSLTGGEIVGKVLAAEKNQQDSYASEAKMRNYEGGQLKQEISVNEWFDAATGKRLVETTTGDEAATVLNDGKQLLIYEKGKDVAYTFDLTGSGDMPSQKDQIKNFLENIKNTHKVDVIGEEKLLDRTVTHIKATPQEKETLFGKAEFWIDQKTWHVMKSIMENGDAKSEVVYTKMEWNPAFTEKTFQIELPPNVKVTRMEDVNPAQKITLEEAQAALEKPFLYWDLPELKQDIELSDLKGEFQRKELTLSYTKDDVPYVSLSIFPVPKDDPSLTFPGSEKVTIRGKEGLYLKDIQFFMWDEDGMRYSLEIQHPDLKKDEVLKLADKMVSTKK</sequence>
<accession>A0ABY4WHU6</accession>
<protein>
    <recommendedName>
        <fullName evidence="3">Outer membrane lipoprotein carrier protein LolA</fullName>
    </recommendedName>
</protein>
<dbReference type="SUPFAM" id="SSF89392">
    <property type="entry name" value="Prokaryotic lipoproteins and lipoprotein localization factors"/>
    <property type="match status" value="1"/>
</dbReference>
<dbReference type="Proteomes" id="UP001056500">
    <property type="component" value="Chromosome"/>
</dbReference>
<dbReference type="PROSITE" id="PS51257">
    <property type="entry name" value="PROKAR_LIPOPROTEIN"/>
    <property type="match status" value="1"/>
</dbReference>
<dbReference type="EMBL" id="CP098755">
    <property type="protein sequence ID" value="USG66444.1"/>
    <property type="molecule type" value="Genomic_DNA"/>
</dbReference>